<keyword evidence="5 13" id="KW-0375">Hydrogen ion transport</keyword>
<dbReference type="Pfam" id="PF00430">
    <property type="entry name" value="ATP-synt_B"/>
    <property type="match status" value="1"/>
</dbReference>
<evidence type="ECO:0000313" key="16">
    <source>
        <dbReference type="EMBL" id="CAA9506404.1"/>
    </source>
</evidence>
<name>A0A6J4SVF2_9SPHN</name>
<evidence type="ECO:0000256" key="2">
    <source>
        <dbReference type="ARBA" id="ARBA00022448"/>
    </source>
</evidence>
<dbReference type="GO" id="GO:0046933">
    <property type="term" value="F:proton-transporting ATP synthase activity, rotational mechanism"/>
    <property type="evidence" value="ECO:0007669"/>
    <property type="project" value="UniProtKB-UniRule"/>
</dbReference>
<evidence type="ECO:0000256" key="4">
    <source>
        <dbReference type="ARBA" id="ARBA00022692"/>
    </source>
</evidence>
<comment type="function">
    <text evidence="11">Component of the F(0) channel, it forms part of the peripheral stalk, linking F(1) to F(0). The b'-subunit is a diverged and duplicated form of b found in plants and photosynthetic bacteria.</text>
</comment>
<evidence type="ECO:0000256" key="10">
    <source>
        <dbReference type="ARBA" id="ARBA00025198"/>
    </source>
</evidence>
<keyword evidence="3 13" id="KW-0138">CF(0)</keyword>
<evidence type="ECO:0000256" key="14">
    <source>
        <dbReference type="RuleBase" id="RU003848"/>
    </source>
</evidence>
<dbReference type="GO" id="GO:0046961">
    <property type="term" value="F:proton-transporting ATPase activity, rotational mechanism"/>
    <property type="evidence" value="ECO:0007669"/>
    <property type="project" value="TreeGrafter"/>
</dbReference>
<dbReference type="GO" id="GO:0005886">
    <property type="term" value="C:plasma membrane"/>
    <property type="evidence" value="ECO:0007669"/>
    <property type="project" value="UniProtKB-SubCell"/>
</dbReference>
<comment type="similarity">
    <text evidence="1 13 14">Belongs to the ATPase B chain family.</text>
</comment>
<evidence type="ECO:0000256" key="11">
    <source>
        <dbReference type="ARBA" id="ARBA00025614"/>
    </source>
</evidence>
<organism evidence="16">
    <name type="scientific">uncultured Sphingomonas sp</name>
    <dbReference type="NCBI Taxonomy" id="158754"/>
    <lineage>
        <taxon>Bacteria</taxon>
        <taxon>Pseudomonadati</taxon>
        <taxon>Pseudomonadota</taxon>
        <taxon>Alphaproteobacteria</taxon>
        <taxon>Sphingomonadales</taxon>
        <taxon>Sphingomonadaceae</taxon>
        <taxon>Sphingomonas</taxon>
        <taxon>environmental samples</taxon>
    </lineage>
</organism>
<keyword evidence="6 13" id="KW-1133">Transmembrane helix</keyword>
<evidence type="ECO:0000256" key="12">
    <source>
        <dbReference type="ARBA" id="ARBA00037847"/>
    </source>
</evidence>
<dbReference type="PANTHER" id="PTHR33445">
    <property type="entry name" value="ATP SYNTHASE SUBUNIT B', CHLOROPLASTIC"/>
    <property type="match status" value="1"/>
</dbReference>
<evidence type="ECO:0000256" key="15">
    <source>
        <dbReference type="SAM" id="Coils"/>
    </source>
</evidence>
<keyword evidence="4 13" id="KW-0812">Transmembrane</keyword>
<evidence type="ECO:0000256" key="7">
    <source>
        <dbReference type="ARBA" id="ARBA00023065"/>
    </source>
</evidence>
<keyword evidence="9 13" id="KW-0066">ATP synthesis</keyword>
<gene>
    <name evidence="13" type="primary">atpF</name>
    <name evidence="16" type="ORF">AVDCRST_MAG31-699</name>
</gene>
<evidence type="ECO:0000256" key="5">
    <source>
        <dbReference type="ARBA" id="ARBA00022781"/>
    </source>
</evidence>
<keyword evidence="13" id="KW-1003">Cell membrane</keyword>
<proteinExistence type="inferred from homology"/>
<dbReference type="EMBL" id="CADCWA010000046">
    <property type="protein sequence ID" value="CAA9506404.1"/>
    <property type="molecule type" value="Genomic_DNA"/>
</dbReference>
<protein>
    <recommendedName>
        <fullName evidence="13">ATP synthase subunit b</fullName>
    </recommendedName>
    <alternativeName>
        <fullName evidence="13">ATP synthase F(0) sector subunit b</fullName>
    </alternativeName>
    <alternativeName>
        <fullName evidence="13">ATPase subunit I</fullName>
    </alternativeName>
    <alternativeName>
        <fullName evidence="13">F-type ATPase subunit b</fullName>
        <shortName evidence="13">F-ATPase subunit b</shortName>
    </alternativeName>
</protein>
<dbReference type="AlphaFoldDB" id="A0A6J4SVF2"/>
<evidence type="ECO:0000256" key="6">
    <source>
        <dbReference type="ARBA" id="ARBA00022989"/>
    </source>
</evidence>
<evidence type="ECO:0000256" key="13">
    <source>
        <dbReference type="HAMAP-Rule" id="MF_01398"/>
    </source>
</evidence>
<sequence length="165" mass="17503">MPQIAQIGEIYASQLFWLAIVFGAIFLVVGLGMVPKIQGTVDARDARIAADLHEAATARETADRLEEQYRLAMDRSRAEAARLAAEAKAEAARATEARVAEADRFAAGKLELASRRIAEARSSAMGEIETVAAEAAAAMVQRVAGVSVDPALAQAAVQQELARGR</sequence>
<keyword evidence="2 13" id="KW-0813">Transport</keyword>
<dbReference type="PANTHER" id="PTHR33445:SF1">
    <property type="entry name" value="ATP SYNTHASE SUBUNIT B"/>
    <property type="match status" value="1"/>
</dbReference>
<feature type="coiled-coil region" evidence="15">
    <location>
        <begin position="48"/>
        <end position="97"/>
    </location>
</feature>
<reference evidence="16" key="1">
    <citation type="submission" date="2020-02" db="EMBL/GenBank/DDBJ databases">
        <authorList>
            <person name="Meier V. D."/>
        </authorList>
    </citation>
    <scope>NUCLEOTIDE SEQUENCE</scope>
    <source>
        <strain evidence="16">AVDCRST_MAG31</strain>
    </source>
</reference>
<dbReference type="HAMAP" id="MF_01398">
    <property type="entry name" value="ATP_synth_b_bprime"/>
    <property type="match status" value="1"/>
</dbReference>
<evidence type="ECO:0000256" key="1">
    <source>
        <dbReference type="ARBA" id="ARBA00005513"/>
    </source>
</evidence>
<keyword evidence="8 13" id="KW-0472">Membrane</keyword>
<dbReference type="GO" id="GO:0012505">
    <property type="term" value="C:endomembrane system"/>
    <property type="evidence" value="ECO:0007669"/>
    <property type="project" value="UniProtKB-SubCell"/>
</dbReference>
<keyword evidence="15" id="KW-0175">Coiled coil</keyword>
<dbReference type="GO" id="GO:0045259">
    <property type="term" value="C:proton-transporting ATP synthase complex"/>
    <property type="evidence" value="ECO:0007669"/>
    <property type="project" value="UniProtKB-KW"/>
</dbReference>
<keyword evidence="7 13" id="KW-0406">Ion transport</keyword>
<evidence type="ECO:0000256" key="9">
    <source>
        <dbReference type="ARBA" id="ARBA00023310"/>
    </source>
</evidence>
<dbReference type="InterPro" id="IPR050059">
    <property type="entry name" value="ATP_synthase_B_chain"/>
</dbReference>
<dbReference type="RefSeq" id="WP_294168239.1">
    <property type="nucleotide sequence ID" value="NZ_CADCWA010000046.1"/>
</dbReference>
<evidence type="ECO:0000256" key="8">
    <source>
        <dbReference type="ARBA" id="ARBA00023136"/>
    </source>
</evidence>
<evidence type="ECO:0000256" key="3">
    <source>
        <dbReference type="ARBA" id="ARBA00022547"/>
    </source>
</evidence>
<comment type="subcellular location">
    <subcellularLocation>
        <location evidence="13">Cell membrane</location>
        <topology evidence="13">Single-pass membrane protein</topology>
    </subcellularLocation>
    <subcellularLocation>
        <location evidence="12">Endomembrane system</location>
        <topology evidence="12">Single-pass membrane protein</topology>
    </subcellularLocation>
</comment>
<accession>A0A6J4SVF2</accession>
<comment type="function">
    <text evidence="10 13">F(1)F(0) ATP synthase produces ATP from ADP in the presence of a proton or sodium gradient. F-type ATPases consist of two structural domains, F(1) containing the extramembraneous catalytic core and F(0) containing the membrane proton channel, linked together by a central stalk and a peripheral stalk. During catalysis, ATP synthesis in the catalytic domain of F(1) is coupled via a rotary mechanism of the central stalk subunits to proton translocation.</text>
</comment>
<dbReference type="InterPro" id="IPR002146">
    <property type="entry name" value="ATP_synth_b/b'su_bac/chlpt"/>
</dbReference>
<comment type="subunit">
    <text evidence="13">F-type ATPases have 2 components, F(1) - the catalytic core - and F(0) - the membrane proton channel. F(1) has five subunits: alpha(3), beta(3), gamma(1), delta(1), epsilon(1). F(0) has three main subunits: a(1), b(2) and c(10-14). The alpha and beta chains form an alternating ring which encloses part of the gamma chain. F(1) is attached to F(0) by a central stalk formed by the gamma and epsilon chains, while a peripheral stalk is formed by the delta and b chains.</text>
</comment>
<feature type="transmembrane region" description="Helical" evidence="13">
    <location>
        <begin position="15"/>
        <end position="34"/>
    </location>
</feature>